<dbReference type="Pfam" id="PF03958">
    <property type="entry name" value="Secretin_N"/>
    <property type="match status" value="1"/>
</dbReference>
<feature type="region of interest" description="Disordered" evidence="1">
    <location>
        <begin position="94"/>
        <end position="118"/>
    </location>
</feature>
<evidence type="ECO:0000313" key="5">
    <source>
        <dbReference type="Proteomes" id="UP000054422"/>
    </source>
</evidence>
<feature type="domain" description="NolW-like" evidence="3">
    <location>
        <begin position="23"/>
        <end position="81"/>
    </location>
</feature>
<feature type="compositionally biased region" description="Low complexity" evidence="1">
    <location>
        <begin position="106"/>
        <end position="118"/>
    </location>
</feature>
<evidence type="ECO:0000256" key="2">
    <source>
        <dbReference type="SAM" id="SignalP"/>
    </source>
</evidence>
<reference evidence="4 5" key="1">
    <citation type="submission" date="2014-05" db="EMBL/GenBank/DDBJ databases">
        <authorList>
            <person name="Rizzardi K."/>
            <person name="Winiecka-Krusnell J."/>
            <person name="Ramliden M."/>
            <person name="Alm E."/>
            <person name="Andersson S."/>
            <person name="Byfors S."/>
        </authorList>
    </citation>
    <scope>NUCLEOTIDE SEQUENCE [LARGE SCALE GENOMIC DNA]</scope>
    <source>
        <strain evidence="4 5">LEGN</strain>
    </source>
</reference>
<evidence type="ECO:0000259" key="3">
    <source>
        <dbReference type="Pfam" id="PF03958"/>
    </source>
</evidence>
<gene>
    <name evidence="4" type="ORF">EP47_04930</name>
</gene>
<dbReference type="Gene3D" id="3.30.1370.120">
    <property type="match status" value="1"/>
</dbReference>
<accession>A0A0A2SRF5</accession>
<sequence length="245" mass="27371">MLKRILLLFLITSLAYAQDFIDKVIPINYANPIKVKEALNPLLKPGETISVYNQSLIVHVDKDTLTQMRSLIHQLDVAPKQLIVAVHQGNDEWLNSPQDSNNYSTQSGQEQENNQSVQVQSGSYAYVSTGKNYPVISQVDAGWATGVGYQRMQADKGFLIQPELQGSKVKITITRDFSQQSLVNQENQLDQKTATTTLIPLNKWVKISQSRGKLNPQENNVVTYQAGNSFDTNGSLYIKITIADE</sequence>
<feature type="chain" id="PRO_5001993813" description="NolW-like domain-containing protein" evidence="2">
    <location>
        <begin position="18"/>
        <end position="245"/>
    </location>
</feature>
<protein>
    <recommendedName>
        <fullName evidence="3">NolW-like domain-containing protein</fullName>
    </recommendedName>
</protein>
<keyword evidence="5" id="KW-1185">Reference proteome</keyword>
<evidence type="ECO:0000313" key="4">
    <source>
        <dbReference type="EMBL" id="KGP63710.1"/>
    </source>
</evidence>
<dbReference type="STRING" id="1498499.EP47_04930"/>
<dbReference type="OrthoDB" id="5644460at2"/>
<proteinExistence type="predicted"/>
<keyword evidence="2" id="KW-0732">Signal</keyword>
<evidence type="ECO:0000256" key="1">
    <source>
        <dbReference type="SAM" id="MobiDB-lite"/>
    </source>
</evidence>
<name>A0A0A2SRF5_9GAMM</name>
<organism evidence="4 5">
    <name type="scientific">Legionella norrlandica</name>
    <dbReference type="NCBI Taxonomy" id="1498499"/>
    <lineage>
        <taxon>Bacteria</taxon>
        <taxon>Pseudomonadati</taxon>
        <taxon>Pseudomonadota</taxon>
        <taxon>Gammaproteobacteria</taxon>
        <taxon>Legionellales</taxon>
        <taxon>Legionellaceae</taxon>
        <taxon>Legionella</taxon>
    </lineage>
</organism>
<dbReference type="InterPro" id="IPR005644">
    <property type="entry name" value="NolW-like"/>
</dbReference>
<dbReference type="AlphaFoldDB" id="A0A0A2SRF5"/>
<feature type="signal peptide" evidence="2">
    <location>
        <begin position="1"/>
        <end position="17"/>
    </location>
</feature>
<dbReference type="RefSeq" id="WP_035888076.1">
    <property type="nucleotide sequence ID" value="NZ_JNCF01000011.1"/>
</dbReference>
<feature type="compositionally biased region" description="Polar residues" evidence="1">
    <location>
        <begin position="94"/>
        <end position="105"/>
    </location>
</feature>
<dbReference type="Proteomes" id="UP000054422">
    <property type="component" value="Unassembled WGS sequence"/>
</dbReference>
<dbReference type="EMBL" id="JNCF01000011">
    <property type="protein sequence ID" value="KGP63710.1"/>
    <property type="molecule type" value="Genomic_DNA"/>
</dbReference>
<dbReference type="InterPro" id="IPR038591">
    <property type="entry name" value="NolW-like_sf"/>
</dbReference>
<comment type="caution">
    <text evidence="4">The sequence shown here is derived from an EMBL/GenBank/DDBJ whole genome shotgun (WGS) entry which is preliminary data.</text>
</comment>